<evidence type="ECO:0000256" key="7">
    <source>
        <dbReference type="ARBA" id="ARBA00022741"/>
    </source>
</evidence>
<dbReference type="PROSITE" id="PS50862">
    <property type="entry name" value="AA_TRNA_LIGASE_II"/>
    <property type="match status" value="1"/>
</dbReference>
<keyword evidence="8 13" id="KW-0067">ATP-binding</keyword>
<evidence type="ECO:0000256" key="1">
    <source>
        <dbReference type="ARBA" id="ARBA00004496"/>
    </source>
</evidence>
<keyword evidence="16" id="KW-1185">Reference proteome</keyword>
<evidence type="ECO:0000256" key="13">
    <source>
        <dbReference type="HAMAP-Rule" id="MF_00281"/>
    </source>
</evidence>
<accession>A0A1I5S825</accession>
<keyword evidence="9 13" id="KW-0460">Magnesium</keyword>
<dbReference type="EMBL" id="FOXR01000002">
    <property type="protein sequence ID" value="SFP66958.1"/>
    <property type="molecule type" value="Genomic_DNA"/>
</dbReference>
<dbReference type="InterPro" id="IPR010978">
    <property type="entry name" value="tRNA-bd_arm"/>
</dbReference>
<comment type="subcellular location">
    <subcellularLocation>
        <location evidence="1 13">Cytoplasm</location>
    </subcellularLocation>
</comment>
<evidence type="ECO:0000256" key="8">
    <source>
        <dbReference type="ARBA" id="ARBA00022840"/>
    </source>
</evidence>
<keyword evidence="6 13" id="KW-0479">Metal-binding</keyword>
<dbReference type="CDD" id="cd00496">
    <property type="entry name" value="PheRS_alpha_core"/>
    <property type="match status" value="1"/>
</dbReference>
<keyword evidence="5 13" id="KW-0436">Ligase</keyword>
<dbReference type="EC" id="6.1.1.20" evidence="13"/>
<dbReference type="InterPro" id="IPR004188">
    <property type="entry name" value="Phe-tRNA_ligase_II_N"/>
</dbReference>
<feature type="domain" description="Aminoacyl-transfer RNA synthetases class-II family profile" evidence="14">
    <location>
        <begin position="168"/>
        <end position="385"/>
    </location>
</feature>
<organism evidence="15 16">
    <name type="scientific">Caldicoprobacter faecalis</name>
    <dbReference type="NCBI Taxonomy" id="937334"/>
    <lineage>
        <taxon>Bacteria</taxon>
        <taxon>Bacillati</taxon>
        <taxon>Bacillota</taxon>
        <taxon>Clostridia</taxon>
        <taxon>Caldicoprobacterales</taxon>
        <taxon>Caldicoprobacteraceae</taxon>
        <taxon>Caldicoprobacter</taxon>
    </lineage>
</organism>
<comment type="cofactor">
    <cofactor evidence="13">
        <name>Mg(2+)</name>
        <dbReference type="ChEBI" id="CHEBI:18420"/>
    </cofactor>
    <text evidence="13">Binds 2 magnesium ions per tetramer.</text>
</comment>
<dbReference type="GO" id="GO:0005524">
    <property type="term" value="F:ATP binding"/>
    <property type="evidence" value="ECO:0007669"/>
    <property type="project" value="UniProtKB-UniRule"/>
</dbReference>
<evidence type="ECO:0000256" key="11">
    <source>
        <dbReference type="ARBA" id="ARBA00023146"/>
    </source>
</evidence>
<dbReference type="HAMAP" id="MF_00281">
    <property type="entry name" value="Phe_tRNA_synth_alpha1"/>
    <property type="match status" value="1"/>
</dbReference>
<dbReference type="GO" id="GO:0006432">
    <property type="term" value="P:phenylalanyl-tRNA aminoacylation"/>
    <property type="evidence" value="ECO:0007669"/>
    <property type="project" value="UniProtKB-UniRule"/>
</dbReference>
<evidence type="ECO:0000259" key="14">
    <source>
        <dbReference type="PROSITE" id="PS50862"/>
    </source>
</evidence>
<dbReference type="AlphaFoldDB" id="A0A1I5S825"/>
<evidence type="ECO:0000256" key="9">
    <source>
        <dbReference type="ARBA" id="ARBA00022842"/>
    </source>
</evidence>
<dbReference type="InterPro" id="IPR006195">
    <property type="entry name" value="aa-tRNA-synth_II"/>
</dbReference>
<comment type="subunit">
    <text evidence="3 13">Tetramer of two alpha and two beta subunits.</text>
</comment>
<name>A0A1I5S825_9FIRM</name>
<feature type="binding site" evidence="13">
    <location>
        <position position="309"/>
    </location>
    <ligand>
        <name>Mg(2+)</name>
        <dbReference type="ChEBI" id="CHEBI:18420"/>
        <note>shared with beta subunit</note>
    </ligand>
</feature>
<dbReference type="InterPro" id="IPR022911">
    <property type="entry name" value="Phe_tRNA_ligase_alpha1_bac"/>
</dbReference>
<comment type="similarity">
    <text evidence="2 13">Belongs to the class-II aminoacyl-tRNA synthetase family. Phe-tRNA synthetase alpha subunit type 1 subfamily.</text>
</comment>
<dbReference type="InterPro" id="IPR004529">
    <property type="entry name" value="Phe-tRNA-synth_IIc_asu"/>
</dbReference>
<evidence type="ECO:0000256" key="5">
    <source>
        <dbReference type="ARBA" id="ARBA00022598"/>
    </source>
</evidence>
<dbReference type="NCBIfam" id="TIGR00468">
    <property type="entry name" value="pheS"/>
    <property type="match status" value="1"/>
</dbReference>
<evidence type="ECO:0000256" key="4">
    <source>
        <dbReference type="ARBA" id="ARBA00022490"/>
    </source>
</evidence>
<evidence type="ECO:0000256" key="6">
    <source>
        <dbReference type="ARBA" id="ARBA00022723"/>
    </source>
</evidence>
<dbReference type="STRING" id="937334.SAMN05444406_10231"/>
<dbReference type="PANTHER" id="PTHR11538">
    <property type="entry name" value="PHENYLALANYL-TRNA SYNTHETASE"/>
    <property type="match status" value="1"/>
</dbReference>
<dbReference type="FunFam" id="3.30.930.10:FF:000003">
    <property type="entry name" value="Phenylalanine--tRNA ligase alpha subunit"/>
    <property type="match status" value="1"/>
</dbReference>
<dbReference type="InterPro" id="IPR002319">
    <property type="entry name" value="Phenylalanyl-tRNA_Synthase"/>
</dbReference>
<evidence type="ECO:0000256" key="10">
    <source>
        <dbReference type="ARBA" id="ARBA00022917"/>
    </source>
</evidence>
<dbReference type="InterPro" id="IPR045864">
    <property type="entry name" value="aa-tRNA-synth_II/BPL/LPL"/>
</dbReference>
<dbReference type="SUPFAM" id="SSF55681">
    <property type="entry name" value="Class II aaRS and biotin synthetases"/>
    <property type="match status" value="1"/>
</dbReference>
<dbReference type="GO" id="GO:0016740">
    <property type="term" value="F:transferase activity"/>
    <property type="evidence" value="ECO:0007669"/>
    <property type="project" value="UniProtKB-ARBA"/>
</dbReference>
<comment type="catalytic activity">
    <reaction evidence="12 13">
        <text>tRNA(Phe) + L-phenylalanine + ATP = L-phenylalanyl-tRNA(Phe) + AMP + diphosphate + H(+)</text>
        <dbReference type="Rhea" id="RHEA:19413"/>
        <dbReference type="Rhea" id="RHEA-COMP:9668"/>
        <dbReference type="Rhea" id="RHEA-COMP:9699"/>
        <dbReference type="ChEBI" id="CHEBI:15378"/>
        <dbReference type="ChEBI" id="CHEBI:30616"/>
        <dbReference type="ChEBI" id="CHEBI:33019"/>
        <dbReference type="ChEBI" id="CHEBI:58095"/>
        <dbReference type="ChEBI" id="CHEBI:78442"/>
        <dbReference type="ChEBI" id="CHEBI:78531"/>
        <dbReference type="ChEBI" id="CHEBI:456215"/>
        <dbReference type="EC" id="6.1.1.20"/>
    </reaction>
</comment>
<protein>
    <recommendedName>
        <fullName evidence="13">Phenylalanine--tRNA ligase alpha subunit</fullName>
        <ecNumber evidence="13">6.1.1.20</ecNumber>
    </recommendedName>
    <alternativeName>
        <fullName evidence="13">Phenylalanyl-tRNA synthetase alpha subunit</fullName>
        <shortName evidence="13">PheRS</shortName>
    </alternativeName>
</protein>
<dbReference type="SUPFAM" id="SSF46589">
    <property type="entry name" value="tRNA-binding arm"/>
    <property type="match status" value="1"/>
</dbReference>
<keyword evidence="7 13" id="KW-0547">Nucleotide-binding</keyword>
<sequence length="394" mass="45088">MAVGPAGFNPLSLREVSFPTETKMGGTTWLIKPSSHAWAKAFSIYDDIDERREPWMKAELEQIRREAEQALARINNLQDLSSFRVEYLGKKGKLTQILRGMGNLPAEERPQIGQLANQIRAYLEEEIEKKRKVLEEEALNQRLRDEVIDVTMPGRRHYRGKLHPLNIVLNEIKDIFLGMGFEIAEGPEVEWDYYNFEALNIPKNHPARDTQDTFYITENILLRTHTSPTQIRVMERQKPPIKIIVPGRVYRSDAVDATHSPIFHQVEGLVIDRNITMGDLKGVLDVFAKEMFGPQTRTQFRPHHFPFTEPSAEMDVSCTTCGGKGCRVCSYTGWIEILGAGMVHPKVLKHGGIDPEKYSGFAFGMGLDRITNLKYGIDDIRLLFENDIRFLEQF</sequence>
<dbReference type="GO" id="GO:0140096">
    <property type="term" value="F:catalytic activity, acting on a protein"/>
    <property type="evidence" value="ECO:0007669"/>
    <property type="project" value="UniProtKB-ARBA"/>
</dbReference>
<gene>
    <name evidence="13" type="primary">pheS</name>
    <name evidence="15" type="ORF">SAMN05444406_10231</name>
</gene>
<dbReference type="GO" id="GO:0005737">
    <property type="term" value="C:cytoplasm"/>
    <property type="evidence" value="ECO:0007669"/>
    <property type="project" value="UniProtKB-SubCell"/>
</dbReference>
<evidence type="ECO:0000256" key="2">
    <source>
        <dbReference type="ARBA" id="ARBA00010207"/>
    </source>
</evidence>
<dbReference type="Pfam" id="PF01409">
    <property type="entry name" value="tRNA-synt_2d"/>
    <property type="match status" value="1"/>
</dbReference>
<dbReference type="Gene3D" id="3.30.930.10">
    <property type="entry name" value="Bira Bifunctional Protein, Domain 2"/>
    <property type="match status" value="1"/>
</dbReference>
<proteinExistence type="inferred from homology"/>
<dbReference type="GO" id="GO:0000287">
    <property type="term" value="F:magnesium ion binding"/>
    <property type="evidence" value="ECO:0007669"/>
    <property type="project" value="UniProtKB-UniRule"/>
</dbReference>
<dbReference type="PANTHER" id="PTHR11538:SF41">
    <property type="entry name" value="PHENYLALANINE--TRNA LIGASE, MITOCHONDRIAL"/>
    <property type="match status" value="1"/>
</dbReference>
<keyword evidence="10 13" id="KW-0648">Protein biosynthesis</keyword>
<dbReference type="GO" id="GO:0000049">
    <property type="term" value="F:tRNA binding"/>
    <property type="evidence" value="ECO:0007669"/>
    <property type="project" value="InterPro"/>
</dbReference>
<evidence type="ECO:0000313" key="15">
    <source>
        <dbReference type="EMBL" id="SFP66958.1"/>
    </source>
</evidence>
<evidence type="ECO:0000256" key="3">
    <source>
        <dbReference type="ARBA" id="ARBA00011209"/>
    </source>
</evidence>
<evidence type="ECO:0000256" key="12">
    <source>
        <dbReference type="ARBA" id="ARBA00049255"/>
    </source>
</evidence>
<keyword evidence="4 13" id="KW-0963">Cytoplasm</keyword>
<dbReference type="Pfam" id="PF02912">
    <property type="entry name" value="Phe_tRNA-synt_N"/>
    <property type="match status" value="1"/>
</dbReference>
<dbReference type="Proteomes" id="UP000198577">
    <property type="component" value="Unassembled WGS sequence"/>
</dbReference>
<keyword evidence="11 13" id="KW-0030">Aminoacyl-tRNA synthetase</keyword>
<evidence type="ECO:0000313" key="16">
    <source>
        <dbReference type="Proteomes" id="UP000198577"/>
    </source>
</evidence>
<reference evidence="15 16" key="1">
    <citation type="submission" date="2016-10" db="EMBL/GenBank/DDBJ databases">
        <authorList>
            <person name="de Groot N.N."/>
        </authorList>
    </citation>
    <scope>NUCLEOTIDE SEQUENCE [LARGE SCALE GENOMIC DNA]</scope>
    <source>
        <strain evidence="15 16">DSM 20678</strain>
    </source>
</reference>
<dbReference type="GO" id="GO:0004826">
    <property type="term" value="F:phenylalanine-tRNA ligase activity"/>
    <property type="evidence" value="ECO:0007669"/>
    <property type="project" value="UniProtKB-UniRule"/>
</dbReference>